<evidence type="ECO:0000256" key="5">
    <source>
        <dbReference type="ARBA" id="ARBA00022833"/>
    </source>
</evidence>
<feature type="region of interest" description="Disordered" evidence="8">
    <location>
        <begin position="1"/>
        <end position="71"/>
    </location>
</feature>
<dbReference type="GO" id="GO:0001228">
    <property type="term" value="F:DNA-binding transcription activator activity, RNA polymerase II-specific"/>
    <property type="evidence" value="ECO:0007669"/>
    <property type="project" value="TreeGrafter"/>
</dbReference>
<keyword evidence="3" id="KW-0677">Repeat</keyword>
<feature type="domain" description="C2H2-type" evidence="9">
    <location>
        <begin position="314"/>
        <end position="341"/>
    </location>
</feature>
<feature type="domain" description="C2H2-type" evidence="9">
    <location>
        <begin position="255"/>
        <end position="282"/>
    </location>
</feature>
<evidence type="ECO:0000259" key="9">
    <source>
        <dbReference type="PROSITE" id="PS50157"/>
    </source>
</evidence>
<dbReference type="EMBL" id="BMAT01010670">
    <property type="protein sequence ID" value="GFR58232.1"/>
    <property type="molecule type" value="Genomic_DNA"/>
</dbReference>
<feature type="region of interest" description="Disordered" evidence="8">
    <location>
        <begin position="579"/>
        <end position="605"/>
    </location>
</feature>
<feature type="domain" description="C2H2-type" evidence="9">
    <location>
        <begin position="484"/>
        <end position="512"/>
    </location>
</feature>
<dbReference type="PROSITE" id="PS00028">
    <property type="entry name" value="ZINC_FINGER_C2H2_1"/>
    <property type="match status" value="8"/>
</dbReference>
<dbReference type="InterPro" id="IPR036236">
    <property type="entry name" value="Znf_C2H2_sf"/>
</dbReference>
<evidence type="ECO:0000313" key="10">
    <source>
        <dbReference type="EMBL" id="GFR58232.1"/>
    </source>
</evidence>
<feature type="domain" description="C2H2-type" evidence="9">
    <location>
        <begin position="457"/>
        <end position="484"/>
    </location>
</feature>
<organism evidence="10 11">
    <name type="scientific">Elysia marginata</name>
    <dbReference type="NCBI Taxonomy" id="1093978"/>
    <lineage>
        <taxon>Eukaryota</taxon>
        <taxon>Metazoa</taxon>
        <taxon>Spiralia</taxon>
        <taxon>Lophotrochozoa</taxon>
        <taxon>Mollusca</taxon>
        <taxon>Gastropoda</taxon>
        <taxon>Heterobranchia</taxon>
        <taxon>Euthyneura</taxon>
        <taxon>Panpulmonata</taxon>
        <taxon>Sacoglossa</taxon>
        <taxon>Placobranchoidea</taxon>
        <taxon>Plakobranchidae</taxon>
        <taxon>Elysia</taxon>
    </lineage>
</organism>
<feature type="region of interest" description="Disordered" evidence="8">
    <location>
        <begin position="617"/>
        <end position="637"/>
    </location>
</feature>
<dbReference type="GO" id="GO:0005634">
    <property type="term" value="C:nucleus"/>
    <property type="evidence" value="ECO:0007669"/>
    <property type="project" value="UniProtKB-SubCell"/>
</dbReference>
<feature type="compositionally biased region" description="Low complexity" evidence="8">
    <location>
        <begin position="579"/>
        <end position="596"/>
    </location>
</feature>
<dbReference type="SMART" id="SM00355">
    <property type="entry name" value="ZnF_C2H2"/>
    <property type="match status" value="12"/>
</dbReference>
<comment type="caution">
    <text evidence="10">The sequence shown here is derived from an EMBL/GenBank/DDBJ whole genome shotgun (WGS) entry which is preliminary data.</text>
</comment>
<keyword evidence="2" id="KW-0479">Metal-binding</keyword>
<dbReference type="GO" id="GO:0008270">
    <property type="term" value="F:zinc ion binding"/>
    <property type="evidence" value="ECO:0007669"/>
    <property type="project" value="UniProtKB-KW"/>
</dbReference>
<feature type="domain" description="C2H2-type" evidence="9">
    <location>
        <begin position="541"/>
        <end position="565"/>
    </location>
</feature>
<feature type="compositionally biased region" description="Polar residues" evidence="8">
    <location>
        <begin position="110"/>
        <end position="120"/>
    </location>
</feature>
<comment type="subcellular location">
    <subcellularLocation>
        <location evidence="1">Nucleus</location>
    </subcellularLocation>
</comment>
<feature type="domain" description="C2H2-type" evidence="9">
    <location>
        <begin position="286"/>
        <end position="313"/>
    </location>
</feature>
<dbReference type="Proteomes" id="UP000762676">
    <property type="component" value="Unassembled WGS sequence"/>
</dbReference>
<evidence type="ECO:0000256" key="2">
    <source>
        <dbReference type="ARBA" id="ARBA00022723"/>
    </source>
</evidence>
<dbReference type="Gene3D" id="3.30.160.60">
    <property type="entry name" value="Classic Zinc Finger"/>
    <property type="match status" value="7"/>
</dbReference>
<evidence type="ECO:0000256" key="3">
    <source>
        <dbReference type="ARBA" id="ARBA00022737"/>
    </source>
</evidence>
<keyword evidence="4 7" id="KW-0863">Zinc-finger</keyword>
<evidence type="ECO:0000256" key="6">
    <source>
        <dbReference type="ARBA" id="ARBA00023242"/>
    </source>
</evidence>
<evidence type="ECO:0000256" key="8">
    <source>
        <dbReference type="SAM" id="MobiDB-lite"/>
    </source>
</evidence>
<protein>
    <submittedName>
        <fullName evidence="10">Zinc finger protein 845</fullName>
    </submittedName>
</protein>
<feature type="domain" description="C2H2-type" evidence="9">
    <location>
        <begin position="513"/>
        <end position="540"/>
    </location>
</feature>
<keyword evidence="11" id="KW-1185">Reference proteome</keyword>
<dbReference type="GO" id="GO:0000978">
    <property type="term" value="F:RNA polymerase II cis-regulatory region sequence-specific DNA binding"/>
    <property type="evidence" value="ECO:0007669"/>
    <property type="project" value="TreeGrafter"/>
</dbReference>
<keyword evidence="5" id="KW-0862">Zinc</keyword>
<feature type="compositionally biased region" description="Acidic residues" evidence="8">
    <location>
        <begin position="50"/>
        <end position="59"/>
    </location>
</feature>
<keyword evidence="6" id="KW-0539">Nucleus</keyword>
<feature type="region of interest" description="Disordered" evidence="8">
    <location>
        <begin position="84"/>
        <end position="139"/>
    </location>
</feature>
<evidence type="ECO:0000256" key="1">
    <source>
        <dbReference type="ARBA" id="ARBA00004123"/>
    </source>
</evidence>
<feature type="domain" description="C2H2-type" evidence="9">
    <location>
        <begin position="398"/>
        <end position="425"/>
    </location>
</feature>
<dbReference type="FunFam" id="3.30.160.60:FF:000446">
    <property type="entry name" value="Zinc finger protein"/>
    <property type="match status" value="1"/>
</dbReference>
<feature type="compositionally biased region" description="Polar residues" evidence="8">
    <location>
        <begin position="1"/>
        <end position="21"/>
    </location>
</feature>
<accession>A0AAV4EBY6</accession>
<evidence type="ECO:0000256" key="4">
    <source>
        <dbReference type="ARBA" id="ARBA00022771"/>
    </source>
</evidence>
<evidence type="ECO:0000256" key="7">
    <source>
        <dbReference type="PROSITE-ProRule" id="PRU00042"/>
    </source>
</evidence>
<dbReference type="PANTHER" id="PTHR24376">
    <property type="entry name" value="ZINC FINGER PROTEIN"/>
    <property type="match status" value="1"/>
</dbReference>
<proteinExistence type="predicted"/>
<dbReference type="Pfam" id="PF00096">
    <property type="entry name" value="zf-C2H2"/>
    <property type="match status" value="3"/>
</dbReference>
<evidence type="ECO:0000313" key="11">
    <source>
        <dbReference type="Proteomes" id="UP000762676"/>
    </source>
</evidence>
<dbReference type="PANTHER" id="PTHR24376:SF235">
    <property type="entry name" value="C2H2-TYPE DOMAIN-CONTAINING PROTEIN"/>
    <property type="match status" value="1"/>
</dbReference>
<dbReference type="SUPFAM" id="SSF57667">
    <property type="entry name" value="beta-beta-alpha zinc fingers"/>
    <property type="match status" value="5"/>
</dbReference>
<reference evidence="10 11" key="1">
    <citation type="journal article" date="2021" name="Elife">
        <title>Chloroplast acquisition without the gene transfer in kleptoplastic sea slugs, Plakobranchus ocellatus.</title>
        <authorList>
            <person name="Maeda T."/>
            <person name="Takahashi S."/>
            <person name="Yoshida T."/>
            <person name="Shimamura S."/>
            <person name="Takaki Y."/>
            <person name="Nagai Y."/>
            <person name="Toyoda A."/>
            <person name="Suzuki Y."/>
            <person name="Arimoto A."/>
            <person name="Ishii H."/>
            <person name="Satoh N."/>
            <person name="Nishiyama T."/>
            <person name="Hasebe M."/>
            <person name="Maruyama T."/>
            <person name="Minagawa J."/>
            <person name="Obokata J."/>
            <person name="Shigenobu S."/>
        </authorList>
    </citation>
    <scope>NUCLEOTIDE SEQUENCE [LARGE SCALE GENOMIC DNA]</scope>
</reference>
<dbReference type="AlphaFoldDB" id="A0AAV4EBY6"/>
<dbReference type="Pfam" id="PF13912">
    <property type="entry name" value="zf-C2H2_6"/>
    <property type="match status" value="1"/>
</dbReference>
<dbReference type="InterPro" id="IPR013087">
    <property type="entry name" value="Znf_C2H2_type"/>
</dbReference>
<dbReference type="PROSITE" id="PS50157">
    <property type="entry name" value="ZINC_FINGER_C2H2_2"/>
    <property type="match status" value="8"/>
</dbReference>
<name>A0AAV4EBY6_9GAST</name>
<gene>
    <name evidence="10" type="ORF">ElyMa_005355700</name>
</gene>
<sequence length="637" mass="71631">MVYPRSSTTQDKGELSGTQHFTEQRMSSDCHPMAMEDPVLPLGSSPQGNEDADCDLAESENEKEGKSISPISLKTFDHMAIPAGDDVSHSKLNGPRGITKPEESLPVPPITNSMKKQSASRLRKKPNAKLSDVRGVKTKEELKKSRAKLMMLGVDGTQKRKCLVLSKSQLDIYLKSNQKNNGVADKLKAEASGGSAQPENAVGLDESEINQQDMSEDSVNKNPPQEKPVTCQCCAKSFPSKKEYYRHKKFQPEKYVCLKCNTAFPFKAYLLVHWKYHNDTEPRSSYSCDQCSFQCSNLSSLKKHMVIHTKEPCFQCCRCQKTFVTHDRLVKHMTSGSHRRPNGLIKCSCCNELFPTRGALARHRAITVQWPCGICGQVFPNNTSRNIHYLAEHKDTVLKCHVCGRMYATQEELNKHLIYHRQKHTQCSICGVMVLKIEDHMKKVHTPMDEIPESELFMCDQCPKRFKTFDALRWHMARHVEKRQKCHLCAKDFRTQDRLSRHLINVHSDLRRHQCEICGMRCKHKNNLKVHMRTHSDIKMFPCNFCDLAFKSKGSLNRHIRSKHSIAVAHGSSSLASKSLSGSVSAGGSADPGADSVMSSSTEGQAQATFLHQPASLDGATQEASDGLPWPAHLTWQ</sequence>